<accession>A0A2G9TDU5</accession>
<dbReference type="PANTHER" id="PTHR21432:SF13">
    <property type="entry name" value="ACETYL-COA HYDROLASE"/>
    <property type="match status" value="1"/>
</dbReference>
<dbReference type="OrthoDB" id="10250396at2759"/>
<dbReference type="Proteomes" id="UP000230423">
    <property type="component" value="Unassembled WGS sequence"/>
</dbReference>
<dbReference type="GO" id="GO:0006083">
    <property type="term" value="P:acetate metabolic process"/>
    <property type="evidence" value="ECO:0007669"/>
    <property type="project" value="InterPro"/>
</dbReference>
<proteinExistence type="predicted"/>
<sequence>HKRISQKENCKVNGEVSGQADYTPVFLSDMPSYFYSKNFPVDVAMISVSPPDERGFCTFGPNLDTSKAAVEMANKVIALVNPRIPVTHGNTLLHQSRIDYMVECDRELYGPPEETTLSEIETKIGKLIADNLVENGATLQLGIGAIPDSSLVAMKNHKDLGVHTELLGGGVIDLIEKGVINNSKKSLMPGKVVTTFAFGSPKFYRFLHNNPMIRKGIQLS</sequence>
<evidence type="ECO:0000313" key="2">
    <source>
        <dbReference type="EMBL" id="PIO56048.1"/>
    </source>
</evidence>
<dbReference type="InterPro" id="IPR046433">
    <property type="entry name" value="ActCoA_hydro"/>
</dbReference>
<dbReference type="GO" id="GO:0008775">
    <property type="term" value="F:acetate CoA-transferase activity"/>
    <property type="evidence" value="ECO:0007669"/>
    <property type="project" value="InterPro"/>
</dbReference>
<name>A0A2G9TDU5_TELCI</name>
<evidence type="ECO:0000259" key="1">
    <source>
        <dbReference type="Pfam" id="PF02550"/>
    </source>
</evidence>
<evidence type="ECO:0000313" key="3">
    <source>
        <dbReference type="Proteomes" id="UP000230423"/>
    </source>
</evidence>
<dbReference type="InterPro" id="IPR003702">
    <property type="entry name" value="ActCoA_hydro_N"/>
</dbReference>
<feature type="domain" description="Acetyl-CoA hydrolase/transferase N-terminal" evidence="1">
    <location>
        <begin position="4"/>
        <end position="105"/>
    </location>
</feature>
<reference evidence="2 3" key="1">
    <citation type="submission" date="2015-09" db="EMBL/GenBank/DDBJ databases">
        <title>Draft genome of the parasitic nematode Teladorsagia circumcincta isolate WARC Sus (inbred).</title>
        <authorList>
            <person name="Mitreva M."/>
        </authorList>
    </citation>
    <scope>NUCLEOTIDE SEQUENCE [LARGE SCALE GENOMIC DNA]</scope>
    <source>
        <strain evidence="2 3">S</strain>
    </source>
</reference>
<protein>
    <submittedName>
        <fullName evidence="2">4-hydroxybutyrate coenzyme A transferase domain protein</fullName>
    </submittedName>
</protein>
<dbReference type="Gene3D" id="3.40.1080.10">
    <property type="entry name" value="Glutaconate Coenzyme A-transferase"/>
    <property type="match status" value="1"/>
</dbReference>
<dbReference type="AlphaFoldDB" id="A0A2G9TDU5"/>
<dbReference type="Gene3D" id="3.30.750.70">
    <property type="entry name" value="4-hydroxybutyrate coenzyme like domains"/>
    <property type="match status" value="1"/>
</dbReference>
<dbReference type="PANTHER" id="PTHR21432">
    <property type="entry name" value="ACETYL-COA HYDROLASE-RELATED"/>
    <property type="match status" value="1"/>
</dbReference>
<dbReference type="GO" id="GO:0005739">
    <property type="term" value="C:mitochondrion"/>
    <property type="evidence" value="ECO:0007669"/>
    <property type="project" value="TreeGrafter"/>
</dbReference>
<keyword evidence="3" id="KW-1185">Reference proteome</keyword>
<dbReference type="SUPFAM" id="SSF100950">
    <property type="entry name" value="NagB/RpiA/CoA transferase-like"/>
    <property type="match status" value="2"/>
</dbReference>
<gene>
    <name evidence="2" type="ORF">TELCIR_22558</name>
</gene>
<dbReference type="Pfam" id="PF02550">
    <property type="entry name" value="AcetylCoA_hydro"/>
    <property type="match status" value="1"/>
</dbReference>
<organism evidence="2 3">
    <name type="scientific">Teladorsagia circumcincta</name>
    <name type="common">Brown stomach worm</name>
    <name type="synonym">Ostertagia circumcincta</name>
    <dbReference type="NCBI Taxonomy" id="45464"/>
    <lineage>
        <taxon>Eukaryota</taxon>
        <taxon>Metazoa</taxon>
        <taxon>Ecdysozoa</taxon>
        <taxon>Nematoda</taxon>
        <taxon>Chromadorea</taxon>
        <taxon>Rhabditida</taxon>
        <taxon>Rhabditina</taxon>
        <taxon>Rhabditomorpha</taxon>
        <taxon>Strongyloidea</taxon>
        <taxon>Trichostrongylidae</taxon>
        <taxon>Teladorsagia</taxon>
    </lineage>
</organism>
<keyword evidence="2" id="KW-0808">Transferase</keyword>
<dbReference type="InterPro" id="IPR037171">
    <property type="entry name" value="NagB/RpiA_transferase-like"/>
</dbReference>
<dbReference type="EMBL" id="KZ383145">
    <property type="protein sequence ID" value="PIO56048.1"/>
    <property type="molecule type" value="Genomic_DNA"/>
</dbReference>
<feature type="non-terminal residue" evidence="2">
    <location>
        <position position="1"/>
    </location>
</feature>